<evidence type="ECO:0000256" key="1">
    <source>
        <dbReference type="SAM" id="Phobius"/>
    </source>
</evidence>
<geneLocation type="mitochondrion" evidence="2"/>
<feature type="transmembrane region" description="Helical" evidence="1">
    <location>
        <begin position="6"/>
        <end position="36"/>
    </location>
</feature>
<keyword evidence="1" id="KW-0472">Membrane</keyword>
<reference evidence="2" key="1">
    <citation type="submission" date="2016-03" db="EMBL/GenBank/DDBJ databases">
        <title>Comparative mitogenomic analyses of three North American stygobiont amphipods of the genus Stygobromus (Crustacea: Amphipoda).</title>
        <authorList>
            <person name="Aunins A.W."/>
            <person name="King T.L."/>
            <person name="Hobson C.S."/>
            <person name="Nelms D.L."/>
        </authorList>
    </citation>
    <scope>NUCLEOTIDE SEQUENCE</scope>
</reference>
<proteinExistence type="predicted"/>
<gene>
    <name evidence="2" type="primary">nad6</name>
</gene>
<protein>
    <submittedName>
        <fullName evidence="2">NADH dehydrogenase subunit 6</fullName>
    </submittedName>
</protein>
<feature type="transmembrane region" description="Helical" evidence="1">
    <location>
        <begin position="48"/>
        <end position="68"/>
    </location>
</feature>
<accession>A0A172QHD7</accession>
<feature type="transmembrane region" description="Helical" evidence="1">
    <location>
        <begin position="80"/>
        <end position="101"/>
    </location>
</feature>
<name>A0A172QHD7_9CRUS</name>
<dbReference type="AlphaFoldDB" id="A0A172QHD7"/>
<sequence length="166" mass="18803">MLTLPSFLIVMATFLFIFLWHPLSMTAVIIFQSLAVAINLYTYTQTSWFTYILIMTFISGMMIIFAYISSIVPNETITKTPFFISTSIIATTLVMLMLFLTESTSFTSLNMPLNMNALYNLSIATIFKIFKSNTNTMAIVLISYLLIVLIMVVKITAFNKGPLRIK</sequence>
<evidence type="ECO:0000313" key="2">
    <source>
        <dbReference type="EMBL" id="AND97102.1"/>
    </source>
</evidence>
<keyword evidence="2" id="KW-0496">Mitochondrion</keyword>
<organism evidence="2">
    <name type="scientific">Stygobromus tenuis potomacus</name>
    <dbReference type="NCBI Taxonomy" id="1849149"/>
    <lineage>
        <taxon>Eukaryota</taxon>
        <taxon>Metazoa</taxon>
        <taxon>Ecdysozoa</taxon>
        <taxon>Arthropoda</taxon>
        <taxon>Crustacea</taxon>
        <taxon>Multicrustacea</taxon>
        <taxon>Malacostraca</taxon>
        <taxon>Eumalacostraca</taxon>
        <taxon>Peracarida</taxon>
        <taxon>Amphipoda</taxon>
        <taxon>Senticaudata</taxon>
        <taxon>Gammarida</taxon>
        <taxon>Crangonyctidira</taxon>
        <taxon>Crangonyctoidea</taxon>
        <taxon>Crangonyctidae</taxon>
        <taxon>Stygobromus</taxon>
    </lineage>
</organism>
<keyword evidence="1" id="KW-0812">Transmembrane</keyword>
<keyword evidence="1" id="KW-1133">Transmembrane helix</keyword>
<dbReference type="EMBL" id="KU869712">
    <property type="protein sequence ID" value="AND97102.1"/>
    <property type="molecule type" value="Genomic_DNA"/>
</dbReference>
<feature type="transmembrane region" description="Helical" evidence="1">
    <location>
        <begin position="136"/>
        <end position="157"/>
    </location>
</feature>